<protein>
    <submittedName>
        <fullName evidence="2">Uncharacterized protein</fullName>
    </submittedName>
</protein>
<name>A0AAE7E799_9BACT</name>
<dbReference type="AlphaFoldDB" id="A0AAE7E799"/>
<accession>A0AAE7E799</accession>
<dbReference type="KEGG" id="adz:ADFLV_1312"/>
<feature type="coiled-coil region" evidence="1">
    <location>
        <begin position="168"/>
        <end position="195"/>
    </location>
</feature>
<evidence type="ECO:0000313" key="2">
    <source>
        <dbReference type="EMBL" id="QKF77344.1"/>
    </source>
</evidence>
<proteinExistence type="predicted"/>
<sequence>MLKDVLFITKEVFSKALSKKKNLRNPKRVYDVFRSFQEVISDVNLVANHYLALNFTEHYLQNSSFGEPVDKWRYFLNKDLEELNGTVKEYLQNLSYLSHDDSTFETYVNEIFNAKVYYAFVRDNYNVGFVEQKGNLLHLNILETDKKDIQSVYIGKHKKIDLSTFEAKVSLQKELNDINVELKIELEKLKQYIKNRYSLDDLLV</sequence>
<evidence type="ECO:0000256" key="1">
    <source>
        <dbReference type="SAM" id="Coils"/>
    </source>
</evidence>
<organism evidence="2 3">
    <name type="scientific">Arcobacter defluvii</name>
    <dbReference type="NCBI Taxonomy" id="873191"/>
    <lineage>
        <taxon>Bacteria</taxon>
        <taxon>Pseudomonadati</taxon>
        <taxon>Campylobacterota</taxon>
        <taxon>Epsilonproteobacteria</taxon>
        <taxon>Campylobacterales</taxon>
        <taxon>Arcobacteraceae</taxon>
        <taxon>Arcobacter</taxon>
    </lineage>
</organism>
<reference evidence="2 3" key="1">
    <citation type="submission" date="2020-05" db="EMBL/GenBank/DDBJ databases">
        <title>Complete genome sequencing of Campylobacter and Arcobacter type strains.</title>
        <authorList>
            <person name="Miller W.G."/>
            <person name="Yee E."/>
        </authorList>
    </citation>
    <scope>NUCLEOTIDE SEQUENCE [LARGE SCALE GENOMIC DNA]</scope>
    <source>
        <strain evidence="2 3">LMG 25694</strain>
    </source>
</reference>
<dbReference type="Proteomes" id="UP000503313">
    <property type="component" value="Chromosome"/>
</dbReference>
<dbReference type="EMBL" id="CP053835">
    <property type="protein sequence ID" value="QKF77344.1"/>
    <property type="molecule type" value="Genomic_DNA"/>
</dbReference>
<keyword evidence="1" id="KW-0175">Coiled coil</keyword>
<evidence type="ECO:0000313" key="3">
    <source>
        <dbReference type="Proteomes" id="UP000503313"/>
    </source>
</evidence>
<gene>
    <name evidence="2" type="ORF">ADFLV_1312</name>
</gene>
<dbReference type="RefSeq" id="WP_129012067.1">
    <property type="nucleotide sequence ID" value="NZ_CP053835.1"/>
</dbReference>
<keyword evidence="3" id="KW-1185">Reference proteome</keyword>